<evidence type="ECO:0000256" key="2">
    <source>
        <dbReference type="SAM" id="SignalP"/>
    </source>
</evidence>
<dbReference type="InterPro" id="IPR002372">
    <property type="entry name" value="PQQ_rpt_dom"/>
</dbReference>
<proteinExistence type="predicted"/>
<feature type="compositionally biased region" description="Basic and acidic residues" evidence="1">
    <location>
        <begin position="43"/>
        <end position="60"/>
    </location>
</feature>
<dbReference type="InterPro" id="IPR015943">
    <property type="entry name" value="WD40/YVTN_repeat-like_dom_sf"/>
</dbReference>
<evidence type="ECO:0000313" key="4">
    <source>
        <dbReference type="EMBL" id="RHW32324.1"/>
    </source>
</evidence>
<feature type="compositionally biased region" description="Low complexity" evidence="1">
    <location>
        <begin position="26"/>
        <end position="41"/>
    </location>
</feature>
<dbReference type="SUPFAM" id="SSF50998">
    <property type="entry name" value="Quinoprotein alcohol dehydrogenase-like"/>
    <property type="match status" value="1"/>
</dbReference>
<dbReference type="OrthoDB" id="1860at2"/>
<name>A0A417YHF8_9BACI</name>
<accession>A0A417YHF8</accession>
<dbReference type="EMBL" id="QWEH01000006">
    <property type="protein sequence ID" value="RHW32324.1"/>
    <property type="molecule type" value="Genomic_DNA"/>
</dbReference>
<sequence length="443" mass="49355">MYKRFYLPILLLVSILIAAGCNNSNGNEENSGESNETSAEENNAEKTDKEENGASGHHTDLLTVEGTPFDESLFEVVDFESDPSPNDYYYQYASSGALAMGGENHSIFFDYRTGERLSLETDVERLKGRAESSIVNTDSYTWPFLFGNYYYLQGNDVGTNKIIQVDLSTGEIEDLADADGPSDMVKKDDILYIISADKLSALDTNTKETIWETTGEVELSTGYAELHATDHALIYEDQYGLTAFDIKDGTKLFEEEGVFRDVAVDGSTFYALADEADAFSDSLYKVVEFDDQEGKKETIIEAPEVEEPYEIGEIKLDLVDDLLYITVENGILTYDINSHEQLWSVSVGDLKDRSETGDDYNYWFSAGITGNHVYAFTEKSNVANDRDNFLTVIDSKTGEVKNQYSFGKAIGAGPIIDEENGNVMVYLQYFNDEGAQGFILPIE</sequence>
<dbReference type="InterPro" id="IPR011047">
    <property type="entry name" value="Quinoprotein_ADH-like_sf"/>
</dbReference>
<evidence type="ECO:0000259" key="3">
    <source>
        <dbReference type="Pfam" id="PF13360"/>
    </source>
</evidence>
<comment type="caution">
    <text evidence="4">The sequence shown here is derived from an EMBL/GenBank/DDBJ whole genome shotgun (WGS) entry which is preliminary data.</text>
</comment>
<dbReference type="PANTHER" id="PTHR34512">
    <property type="entry name" value="CELL SURFACE PROTEIN"/>
    <property type="match status" value="1"/>
</dbReference>
<reference evidence="4 5" key="1">
    <citation type="journal article" date="2007" name="Int. J. Syst. Evol. Microbiol.">
        <title>Oceanobacillus profundus sp. nov., isolated from a deep-sea sediment core.</title>
        <authorList>
            <person name="Kim Y.G."/>
            <person name="Choi D.H."/>
            <person name="Hyun S."/>
            <person name="Cho B.C."/>
        </authorList>
    </citation>
    <scope>NUCLEOTIDE SEQUENCE [LARGE SCALE GENOMIC DNA]</scope>
    <source>
        <strain evidence="4 5">DSM 18246</strain>
    </source>
</reference>
<dbReference type="AlphaFoldDB" id="A0A417YHF8"/>
<dbReference type="PANTHER" id="PTHR34512:SF30">
    <property type="entry name" value="OUTER MEMBRANE PROTEIN ASSEMBLY FACTOR BAMB"/>
    <property type="match status" value="1"/>
</dbReference>
<keyword evidence="2" id="KW-0732">Signal</keyword>
<evidence type="ECO:0000313" key="5">
    <source>
        <dbReference type="Proteomes" id="UP000285456"/>
    </source>
</evidence>
<dbReference type="Proteomes" id="UP000285456">
    <property type="component" value="Unassembled WGS sequence"/>
</dbReference>
<protein>
    <recommendedName>
        <fullName evidence="3">Pyrrolo-quinoline quinone repeat domain-containing protein</fullName>
    </recommendedName>
</protein>
<feature type="signal peptide" evidence="2">
    <location>
        <begin position="1"/>
        <end position="18"/>
    </location>
</feature>
<feature type="region of interest" description="Disordered" evidence="1">
    <location>
        <begin position="26"/>
        <end position="62"/>
    </location>
</feature>
<dbReference type="RefSeq" id="WP_118889362.1">
    <property type="nucleotide sequence ID" value="NZ_JBHTNL010000018.1"/>
</dbReference>
<keyword evidence="5" id="KW-1185">Reference proteome</keyword>
<gene>
    <name evidence="4" type="ORF">D1B32_11220</name>
</gene>
<feature type="domain" description="Pyrrolo-quinoline quinone repeat" evidence="3">
    <location>
        <begin position="185"/>
        <end position="378"/>
    </location>
</feature>
<feature type="chain" id="PRO_5039542511" description="Pyrrolo-quinoline quinone repeat domain-containing protein" evidence="2">
    <location>
        <begin position="19"/>
        <end position="443"/>
    </location>
</feature>
<dbReference type="Gene3D" id="2.130.10.10">
    <property type="entry name" value="YVTN repeat-like/Quinoprotein amine dehydrogenase"/>
    <property type="match status" value="2"/>
</dbReference>
<dbReference type="PROSITE" id="PS51257">
    <property type="entry name" value="PROKAR_LIPOPROTEIN"/>
    <property type="match status" value="1"/>
</dbReference>
<dbReference type="Pfam" id="PF13360">
    <property type="entry name" value="PQQ_2"/>
    <property type="match status" value="1"/>
</dbReference>
<evidence type="ECO:0000256" key="1">
    <source>
        <dbReference type="SAM" id="MobiDB-lite"/>
    </source>
</evidence>
<organism evidence="4 5">
    <name type="scientific">Oceanobacillus profundus</name>
    <dbReference type="NCBI Taxonomy" id="372463"/>
    <lineage>
        <taxon>Bacteria</taxon>
        <taxon>Bacillati</taxon>
        <taxon>Bacillota</taxon>
        <taxon>Bacilli</taxon>
        <taxon>Bacillales</taxon>
        <taxon>Bacillaceae</taxon>
        <taxon>Oceanobacillus</taxon>
    </lineage>
</organism>